<reference evidence="3 4" key="1">
    <citation type="journal article" date="2005" name="Int. J. Syst. Evol. Microbiol.">
        <title>Bacillus cibi sp. nov., isolated from jeotgal, a traditional Korean fermented seafood.</title>
        <authorList>
            <person name="Yoon J.H."/>
            <person name="Lee C.H."/>
            <person name="Oh T.K."/>
        </authorList>
    </citation>
    <scope>NUCLEOTIDE SEQUENCE [LARGE SCALE GENOMIC DNA]</scope>
    <source>
        <strain evidence="3 4">DSM 16189</strain>
    </source>
</reference>
<evidence type="ECO:0000313" key="3">
    <source>
        <dbReference type="EMBL" id="KEZ51664.1"/>
    </source>
</evidence>
<keyword evidence="2" id="KW-0472">Membrane</keyword>
<sequence>MKKRMNPFVMIVLALGGIGFLVTLISRPGFLFREMLVFAAVLAIIYFVVRYFTKQRMGKDSSSYSKAAKQSKRRFSDRNQSSSHLKSVSAPKKSSKTSALKKKQASHLTVIEGRKGKKKSRAFF</sequence>
<dbReference type="Proteomes" id="UP000028549">
    <property type="component" value="Unassembled WGS sequence"/>
</dbReference>
<feature type="compositionally biased region" description="Basic residues" evidence="1">
    <location>
        <begin position="115"/>
        <end position="124"/>
    </location>
</feature>
<dbReference type="RefSeq" id="WP_029279751.1">
    <property type="nucleotide sequence ID" value="NZ_CP176757.1"/>
</dbReference>
<feature type="region of interest" description="Disordered" evidence="1">
    <location>
        <begin position="56"/>
        <end position="124"/>
    </location>
</feature>
<proteinExistence type="predicted"/>
<organism evidence="3 4">
    <name type="scientific">Metabacillus indicus</name>
    <name type="common">Bacillus indicus</name>
    <dbReference type="NCBI Taxonomy" id="246786"/>
    <lineage>
        <taxon>Bacteria</taxon>
        <taxon>Bacillati</taxon>
        <taxon>Bacillota</taxon>
        <taxon>Bacilli</taxon>
        <taxon>Bacillales</taxon>
        <taxon>Bacillaceae</taxon>
        <taxon>Metabacillus</taxon>
    </lineage>
</organism>
<dbReference type="OrthoDB" id="2989424at2"/>
<dbReference type="STRING" id="246786.GS18_0211085"/>
<keyword evidence="2" id="KW-0812">Transmembrane</keyword>
<protein>
    <submittedName>
        <fullName evidence="3">Uncharacterized protein</fullName>
    </submittedName>
</protein>
<gene>
    <name evidence="3" type="ORF">GS18_0211085</name>
</gene>
<accession>A0A084GWF2</accession>
<feature type="transmembrane region" description="Helical" evidence="2">
    <location>
        <begin position="7"/>
        <end position="25"/>
    </location>
</feature>
<keyword evidence="2" id="KW-1133">Transmembrane helix</keyword>
<comment type="caution">
    <text evidence="3">The sequence shown here is derived from an EMBL/GenBank/DDBJ whole genome shotgun (WGS) entry which is preliminary data.</text>
</comment>
<evidence type="ECO:0000256" key="2">
    <source>
        <dbReference type="SAM" id="Phobius"/>
    </source>
</evidence>
<name>A0A084GWF2_METID</name>
<evidence type="ECO:0000256" key="1">
    <source>
        <dbReference type="SAM" id="MobiDB-lite"/>
    </source>
</evidence>
<feature type="transmembrane region" description="Helical" evidence="2">
    <location>
        <begin position="31"/>
        <end position="49"/>
    </location>
</feature>
<dbReference type="EMBL" id="JNVC02000005">
    <property type="protein sequence ID" value="KEZ51664.1"/>
    <property type="molecule type" value="Genomic_DNA"/>
</dbReference>
<keyword evidence="4" id="KW-1185">Reference proteome</keyword>
<dbReference type="NCBIfam" id="NF041554">
    <property type="entry name" value="SA1362_fam"/>
    <property type="match status" value="1"/>
</dbReference>
<dbReference type="InterPro" id="IPR048110">
    <property type="entry name" value="SA1362/YqhP-like"/>
</dbReference>
<evidence type="ECO:0000313" key="4">
    <source>
        <dbReference type="Proteomes" id="UP000028549"/>
    </source>
</evidence>
<feature type="compositionally biased region" description="Basic residues" evidence="1">
    <location>
        <begin position="93"/>
        <end position="105"/>
    </location>
</feature>
<dbReference type="AlphaFoldDB" id="A0A084GWF2"/>